<evidence type="ECO:0000256" key="5">
    <source>
        <dbReference type="ARBA" id="ARBA00023284"/>
    </source>
</evidence>
<feature type="active site" description="Nucleophile" evidence="8">
    <location>
        <position position="30"/>
    </location>
</feature>
<feature type="active site" description="Nucleophile" evidence="8">
    <location>
        <position position="33"/>
    </location>
</feature>
<name>A0A2M7TU18_9BACT</name>
<dbReference type="SUPFAM" id="SSF52833">
    <property type="entry name" value="Thioredoxin-like"/>
    <property type="match status" value="1"/>
</dbReference>
<comment type="similarity">
    <text evidence="1 7">Belongs to the thioredoxin family.</text>
</comment>
<dbReference type="EMBL" id="PFNX01000013">
    <property type="protein sequence ID" value="PIZ61299.1"/>
    <property type="molecule type" value="Genomic_DNA"/>
</dbReference>
<feature type="site" description="Contributes to redox potential value" evidence="8">
    <location>
        <position position="31"/>
    </location>
</feature>
<dbReference type="Pfam" id="PF00085">
    <property type="entry name" value="Thioredoxin"/>
    <property type="match status" value="1"/>
</dbReference>
<dbReference type="GO" id="GO:0005829">
    <property type="term" value="C:cytosol"/>
    <property type="evidence" value="ECO:0007669"/>
    <property type="project" value="TreeGrafter"/>
</dbReference>
<evidence type="ECO:0000256" key="3">
    <source>
        <dbReference type="ARBA" id="ARBA00022982"/>
    </source>
</evidence>
<reference evidence="12" key="1">
    <citation type="submission" date="2017-09" db="EMBL/GenBank/DDBJ databases">
        <title>Depth-based differentiation of microbial function through sediment-hosted aquifers and enrichment of novel symbionts in the deep terrestrial subsurface.</title>
        <authorList>
            <person name="Probst A.J."/>
            <person name="Ladd B."/>
            <person name="Jarett J.K."/>
            <person name="Geller-Mcgrath D.E."/>
            <person name="Sieber C.M.K."/>
            <person name="Emerson J.B."/>
            <person name="Anantharaman K."/>
            <person name="Thomas B.C."/>
            <person name="Malmstrom R."/>
            <person name="Stieglmeier M."/>
            <person name="Klingl A."/>
            <person name="Woyke T."/>
            <person name="Ryan C.M."/>
            <person name="Banfield J.F."/>
        </authorList>
    </citation>
    <scope>NUCLEOTIDE SEQUENCE [LARGE SCALE GENOMIC DNA]</scope>
</reference>
<evidence type="ECO:0000313" key="11">
    <source>
        <dbReference type="EMBL" id="PIZ61299.1"/>
    </source>
</evidence>
<keyword evidence="5 9" id="KW-0676">Redox-active center</keyword>
<dbReference type="PROSITE" id="PS00194">
    <property type="entry name" value="THIOREDOXIN_1"/>
    <property type="match status" value="1"/>
</dbReference>
<dbReference type="CDD" id="cd02947">
    <property type="entry name" value="TRX_family"/>
    <property type="match status" value="1"/>
</dbReference>
<dbReference type="FunFam" id="3.40.30.10:FF:000001">
    <property type="entry name" value="Thioredoxin"/>
    <property type="match status" value="1"/>
</dbReference>
<feature type="site" description="Contributes to redox potential value" evidence="8">
    <location>
        <position position="32"/>
    </location>
</feature>
<feature type="disulfide bond" description="Redox-active" evidence="9">
    <location>
        <begin position="30"/>
        <end position="33"/>
    </location>
</feature>
<evidence type="ECO:0000256" key="9">
    <source>
        <dbReference type="PIRSR" id="PIRSR000077-4"/>
    </source>
</evidence>
<evidence type="ECO:0000256" key="7">
    <source>
        <dbReference type="PIRNR" id="PIRNR000077"/>
    </source>
</evidence>
<dbReference type="InterPro" id="IPR005746">
    <property type="entry name" value="Thioredoxin"/>
</dbReference>
<sequence length="106" mass="11817">MGEKNLTEKNFAEVIAGEKPVLVDFWAPWCGPCQMMTPIVKEVAKETKGVVVGKVNIDENPKLAEKYNVMSVPTFLMFKKGKVVDQIVEAVSKETLIAVIKKHLDK</sequence>
<dbReference type="Gene3D" id="3.40.30.10">
    <property type="entry name" value="Glutaredoxin"/>
    <property type="match status" value="1"/>
</dbReference>
<evidence type="ECO:0000259" key="10">
    <source>
        <dbReference type="PROSITE" id="PS51352"/>
    </source>
</evidence>
<dbReference type="NCBIfam" id="TIGR01068">
    <property type="entry name" value="thioredoxin"/>
    <property type="match status" value="1"/>
</dbReference>
<comment type="caution">
    <text evidence="11">The sequence shown here is derived from an EMBL/GenBank/DDBJ whole genome shotgun (WGS) entry which is preliminary data.</text>
</comment>
<organism evidence="11 12">
    <name type="scientific">Candidatus Shapirobacteria bacterium CG_4_10_14_0_2_um_filter_40_12</name>
    <dbReference type="NCBI Taxonomy" id="1974871"/>
    <lineage>
        <taxon>Bacteria</taxon>
        <taxon>Candidatus Shapironibacteriota</taxon>
    </lineage>
</organism>
<evidence type="ECO:0000256" key="4">
    <source>
        <dbReference type="ARBA" id="ARBA00023157"/>
    </source>
</evidence>
<keyword evidence="4 9" id="KW-1015">Disulfide bond</keyword>
<evidence type="ECO:0000256" key="8">
    <source>
        <dbReference type="PIRSR" id="PIRSR000077-1"/>
    </source>
</evidence>
<feature type="site" description="Deprotonates C-terminal active site Cys" evidence="8">
    <location>
        <position position="24"/>
    </location>
</feature>
<dbReference type="AlphaFoldDB" id="A0A2M7TU18"/>
<evidence type="ECO:0000256" key="6">
    <source>
        <dbReference type="NCBIfam" id="TIGR01068"/>
    </source>
</evidence>
<evidence type="ECO:0000256" key="1">
    <source>
        <dbReference type="ARBA" id="ARBA00008987"/>
    </source>
</evidence>
<dbReference type="GO" id="GO:0045454">
    <property type="term" value="P:cell redox homeostasis"/>
    <property type="evidence" value="ECO:0007669"/>
    <property type="project" value="TreeGrafter"/>
</dbReference>
<dbReference type="PANTHER" id="PTHR45663">
    <property type="entry name" value="GEO12009P1"/>
    <property type="match status" value="1"/>
</dbReference>
<keyword evidence="2" id="KW-0813">Transport</keyword>
<proteinExistence type="inferred from homology"/>
<dbReference type="Proteomes" id="UP000229336">
    <property type="component" value="Unassembled WGS sequence"/>
</dbReference>
<dbReference type="InterPro" id="IPR017937">
    <property type="entry name" value="Thioredoxin_CS"/>
</dbReference>
<accession>A0A2M7TU18</accession>
<evidence type="ECO:0000313" key="12">
    <source>
        <dbReference type="Proteomes" id="UP000229336"/>
    </source>
</evidence>
<dbReference type="PANTHER" id="PTHR45663:SF11">
    <property type="entry name" value="GEO12009P1"/>
    <property type="match status" value="1"/>
</dbReference>
<keyword evidence="3" id="KW-0249">Electron transport</keyword>
<dbReference type="GO" id="GO:0015035">
    <property type="term" value="F:protein-disulfide reductase activity"/>
    <property type="evidence" value="ECO:0007669"/>
    <property type="project" value="UniProtKB-UniRule"/>
</dbReference>
<dbReference type="PRINTS" id="PR00421">
    <property type="entry name" value="THIOREDOXIN"/>
</dbReference>
<gene>
    <name evidence="11" type="primary">trxA</name>
    <name evidence="11" type="ORF">COY20_00560</name>
</gene>
<evidence type="ECO:0000256" key="2">
    <source>
        <dbReference type="ARBA" id="ARBA00022448"/>
    </source>
</evidence>
<protein>
    <recommendedName>
        <fullName evidence="6 7">Thioredoxin</fullName>
    </recommendedName>
</protein>
<dbReference type="InterPro" id="IPR036249">
    <property type="entry name" value="Thioredoxin-like_sf"/>
</dbReference>
<dbReference type="InterPro" id="IPR013766">
    <property type="entry name" value="Thioredoxin_domain"/>
</dbReference>
<dbReference type="PIRSF" id="PIRSF000077">
    <property type="entry name" value="Thioredoxin"/>
    <property type="match status" value="1"/>
</dbReference>
<dbReference type="PROSITE" id="PS51352">
    <property type="entry name" value="THIOREDOXIN_2"/>
    <property type="match status" value="1"/>
</dbReference>
<feature type="domain" description="Thioredoxin" evidence="10">
    <location>
        <begin position="1"/>
        <end position="105"/>
    </location>
</feature>